<evidence type="ECO:0000313" key="3">
    <source>
        <dbReference type="Proteomes" id="UP000789570"/>
    </source>
</evidence>
<dbReference type="Proteomes" id="UP000789570">
    <property type="component" value="Unassembled WGS sequence"/>
</dbReference>
<feature type="non-terminal residue" evidence="2">
    <location>
        <position position="92"/>
    </location>
</feature>
<proteinExistence type="predicted"/>
<comment type="caution">
    <text evidence="2">The sequence shown here is derived from an EMBL/GenBank/DDBJ whole genome shotgun (WGS) entry which is preliminary data.</text>
</comment>
<dbReference type="OrthoDB" id="2425656at2759"/>
<gene>
    <name evidence="2" type="ORF">FCALED_LOCUS10157</name>
</gene>
<organism evidence="2 3">
    <name type="scientific">Funneliformis caledonium</name>
    <dbReference type="NCBI Taxonomy" id="1117310"/>
    <lineage>
        <taxon>Eukaryota</taxon>
        <taxon>Fungi</taxon>
        <taxon>Fungi incertae sedis</taxon>
        <taxon>Mucoromycota</taxon>
        <taxon>Glomeromycotina</taxon>
        <taxon>Glomeromycetes</taxon>
        <taxon>Glomerales</taxon>
        <taxon>Glomeraceae</taxon>
        <taxon>Funneliformis</taxon>
    </lineage>
</organism>
<feature type="compositionally biased region" description="Polar residues" evidence="1">
    <location>
        <begin position="64"/>
        <end position="78"/>
    </location>
</feature>
<name>A0A9N9DBB4_9GLOM</name>
<feature type="region of interest" description="Disordered" evidence="1">
    <location>
        <begin position="49"/>
        <end position="92"/>
    </location>
</feature>
<feature type="compositionally biased region" description="Basic and acidic residues" evidence="1">
    <location>
        <begin position="79"/>
        <end position="92"/>
    </location>
</feature>
<evidence type="ECO:0000313" key="2">
    <source>
        <dbReference type="EMBL" id="CAG8632781.1"/>
    </source>
</evidence>
<evidence type="ECO:0000256" key="1">
    <source>
        <dbReference type="SAM" id="MobiDB-lite"/>
    </source>
</evidence>
<reference evidence="2" key="1">
    <citation type="submission" date="2021-06" db="EMBL/GenBank/DDBJ databases">
        <authorList>
            <person name="Kallberg Y."/>
            <person name="Tangrot J."/>
            <person name="Rosling A."/>
        </authorList>
    </citation>
    <scope>NUCLEOTIDE SEQUENCE</scope>
    <source>
        <strain evidence="2">UK204</strain>
    </source>
</reference>
<protein>
    <submittedName>
        <fullName evidence="2">11106_t:CDS:1</fullName>
    </submittedName>
</protein>
<dbReference type="EMBL" id="CAJVPQ010003607">
    <property type="protein sequence ID" value="CAG8632781.1"/>
    <property type="molecule type" value="Genomic_DNA"/>
</dbReference>
<dbReference type="AlphaFoldDB" id="A0A9N9DBB4"/>
<keyword evidence="3" id="KW-1185">Reference proteome</keyword>
<accession>A0A9N9DBB4</accession>
<sequence>DKTALVAMKNKEDMRKSVKECDNKTIDLKIPIKLGVVKDIIDVECLRGFKGPEGVESPKDPGSSEGSDSSRGYDSPESSVEKIDSLSDNGLK</sequence>